<dbReference type="EMBL" id="AANPBW010000001">
    <property type="protein sequence ID" value="EDP8604741.1"/>
    <property type="molecule type" value="Genomic_DNA"/>
</dbReference>
<protein>
    <submittedName>
        <fullName evidence="1">Uncharacterized protein</fullName>
    </submittedName>
</protein>
<accession>A0A698VNH3</accession>
<gene>
    <name evidence="1" type="ORF">FPE52_000220</name>
</gene>
<sequence length="49" mass="5983">MTLSAILLMSEIYIRTKKCFFRIRKSRDIAAKQYLQSFCEKTEYPHFYI</sequence>
<reference evidence="1" key="1">
    <citation type="submission" date="2019-12" db="EMBL/GenBank/DDBJ databases">
        <authorList>
            <person name="Ashton P.M."/>
            <person name="Dallman T."/>
            <person name="Nair S."/>
            <person name="De Pinna E."/>
            <person name="Peters T."/>
            <person name="Grant K."/>
        </authorList>
    </citation>
    <scope>NUCLEOTIDE SEQUENCE</scope>
    <source>
        <strain evidence="1">267043</strain>
    </source>
</reference>
<dbReference type="AlphaFoldDB" id="A0A698VNH3"/>
<evidence type="ECO:0000313" key="1">
    <source>
        <dbReference type="EMBL" id="EDP8604741.1"/>
    </source>
</evidence>
<organism evidence="1">
    <name type="scientific">Salmonella bongori</name>
    <dbReference type="NCBI Taxonomy" id="54736"/>
    <lineage>
        <taxon>Bacteria</taxon>
        <taxon>Pseudomonadati</taxon>
        <taxon>Pseudomonadota</taxon>
        <taxon>Gammaproteobacteria</taxon>
        <taxon>Enterobacterales</taxon>
        <taxon>Enterobacteriaceae</taxon>
        <taxon>Salmonella</taxon>
    </lineage>
</organism>
<name>A0A698VNH3_SALBN</name>
<proteinExistence type="predicted"/>
<comment type="caution">
    <text evidence="1">The sequence shown here is derived from an EMBL/GenBank/DDBJ whole genome shotgun (WGS) entry which is preliminary data.</text>
</comment>